<dbReference type="AlphaFoldDB" id="B5EWB4"/>
<accession>B5EWB4</accession>
<keyword evidence="2" id="KW-0614">Plasmid</keyword>
<evidence type="ECO:0000256" key="1">
    <source>
        <dbReference type="SAM" id="MobiDB-lite"/>
    </source>
</evidence>
<reference evidence="3" key="1">
    <citation type="submission" date="2008-08" db="EMBL/GenBank/DDBJ databases">
        <title>Complete sequence of Vibrio fischeri strain MJ11.</title>
        <authorList>
            <person name="Mandel M.J."/>
            <person name="Stabb E.V."/>
            <person name="Ruby E.G."/>
            <person name="Ferriera S."/>
            <person name="Johnson J."/>
            <person name="Kravitz S."/>
            <person name="Beeson K."/>
            <person name="Sutton G."/>
            <person name="Rogers Y.-H."/>
            <person name="Friedman R."/>
            <person name="Frazier M."/>
            <person name="Venter J.C."/>
        </authorList>
    </citation>
    <scope>NUCLEOTIDE SEQUENCE [LARGE SCALE GENOMIC DNA]</scope>
    <source>
        <strain evidence="3">MJ11</strain>
        <plasmid evidence="3">Plasmid pMJ100</plasmid>
    </source>
</reference>
<proteinExistence type="predicted"/>
<dbReference type="RefSeq" id="WP_012534486.1">
    <property type="nucleotide sequence ID" value="NC_011185.1"/>
</dbReference>
<geneLocation type="plasmid" evidence="2 3">
    <name>pMJ100</name>
</geneLocation>
<organism evidence="2 3">
    <name type="scientific">Aliivibrio fischeri (strain MJ11)</name>
    <name type="common">Vibrio fischeri</name>
    <dbReference type="NCBI Taxonomy" id="388396"/>
    <lineage>
        <taxon>Bacteria</taxon>
        <taxon>Pseudomonadati</taxon>
        <taxon>Pseudomonadota</taxon>
        <taxon>Gammaproteobacteria</taxon>
        <taxon>Vibrionales</taxon>
        <taxon>Vibrionaceae</taxon>
        <taxon>Aliivibrio</taxon>
    </lineage>
</organism>
<sequence length="323" mass="35783">MSINIPKPTRYVNAFYKPVEGGFDKKEEEKQETARERAARQRQERRAELTFDASDEARWARNRERVIAERQLAAQQAYDFTEPEWNKSLQDDAKKYQWDVSEQQNVSLAILLIEEAEEYLEALQNDTHGVLGDKKDYYGLGSGLRDANDIAKDLGGYGATAKAVSINGTMHIVIENYKPRYLDNGIRWQQATPQMLKMGYALNTVSGNLSLIKSSIFVEIAFSGAINAVDYMMHDEKTLGEVVGQFSGDVAVGVVGGIIAQGVTLLARGVLVAFLGITAPASATMAAFAVLSFGIGIKLGELDDQHQYTKPMTDKIEALFNEK</sequence>
<protein>
    <submittedName>
        <fullName evidence="2">Uncharacterized protein</fullName>
    </submittedName>
</protein>
<evidence type="ECO:0000313" key="2">
    <source>
        <dbReference type="EMBL" id="ACH64703.1"/>
    </source>
</evidence>
<reference evidence="2 3" key="2">
    <citation type="journal article" date="2009" name="Nature">
        <title>A single regulatory gene is sufficient to alter bacterial host range.</title>
        <authorList>
            <person name="Mandel M.J."/>
            <person name="Wollenberg M.S."/>
            <person name="Stabb E.V."/>
            <person name="Visick K.L."/>
            <person name="Ruby E.G."/>
        </authorList>
    </citation>
    <scope>NUCLEOTIDE SEQUENCE [LARGE SCALE GENOMIC DNA]</scope>
    <source>
        <strain evidence="2 3">MJ11</strain>
        <plasmid evidence="3">Plasmid pMJ100</plasmid>
    </source>
</reference>
<evidence type="ECO:0000313" key="3">
    <source>
        <dbReference type="Proteomes" id="UP000001857"/>
    </source>
</evidence>
<dbReference type="HOGENOM" id="CLU_079912_0_0_6"/>
<feature type="region of interest" description="Disordered" evidence="1">
    <location>
        <begin position="23"/>
        <end position="46"/>
    </location>
</feature>
<name>B5EWB4_ALIFM</name>
<dbReference type="KEGG" id="vfm:VFMJ11_B0171"/>
<dbReference type="Proteomes" id="UP000001857">
    <property type="component" value="Plasmid pMJ100"/>
</dbReference>
<gene>
    <name evidence="2" type="ordered locus">VFMJ11_B0171</name>
</gene>
<dbReference type="EMBL" id="CP001134">
    <property type="protein sequence ID" value="ACH64703.1"/>
    <property type="molecule type" value="Genomic_DNA"/>
</dbReference>